<comment type="catalytic activity">
    <reaction evidence="2 9">
        <text>glutathione + H2O = L-cysteinylglycine + L-glutamate</text>
        <dbReference type="Rhea" id="RHEA:28807"/>
        <dbReference type="ChEBI" id="CHEBI:15377"/>
        <dbReference type="ChEBI" id="CHEBI:29985"/>
        <dbReference type="ChEBI" id="CHEBI:57925"/>
        <dbReference type="ChEBI" id="CHEBI:61694"/>
        <dbReference type="EC" id="3.4.19.13"/>
    </reaction>
</comment>
<dbReference type="EC" id="2.3.2.2" evidence="9"/>
<evidence type="ECO:0000256" key="8">
    <source>
        <dbReference type="ARBA" id="ARBA00047417"/>
    </source>
</evidence>
<comment type="pathway">
    <text evidence="9">Sulfur metabolism; glutathione metabolism.</text>
</comment>
<dbReference type="InterPro" id="IPR055262">
    <property type="entry name" value="GGT_CS"/>
</dbReference>
<dbReference type="SUPFAM" id="SSF56235">
    <property type="entry name" value="N-terminal nucleophile aminohydrolases (Ntn hydrolases)"/>
    <property type="match status" value="1"/>
</dbReference>
<dbReference type="Gene3D" id="1.10.246.130">
    <property type="match status" value="1"/>
</dbReference>
<evidence type="ECO:0000256" key="6">
    <source>
        <dbReference type="ARBA" id="ARBA00023145"/>
    </source>
</evidence>
<dbReference type="PANTHER" id="PTHR43199">
    <property type="entry name" value="GLUTATHIONE HYDROLASE"/>
    <property type="match status" value="1"/>
</dbReference>
<proteinExistence type="inferred from homology"/>
<evidence type="ECO:0000313" key="11">
    <source>
        <dbReference type="Proteomes" id="UP001143307"/>
    </source>
</evidence>
<dbReference type="PANTHER" id="PTHR43199:SF1">
    <property type="entry name" value="GLUTATHIONE HYDROLASE PROENZYME"/>
    <property type="match status" value="1"/>
</dbReference>
<evidence type="ECO:0000313" key="10">
    <source>
        <dbReference type="EMBL" id="MCX2974726.1"/>
    </source>
</evidence>
<comment type="caution">
    <text evidence="10">The sequence shown here is derived from an EMBL/GenBank/DDBJ whole genome shotgun (WGS) entry which is preliminary data.</text>
</comment>
<dbReference type="Proteomes" id="UP001143307">
    <property type="component" value="Unassembled WGS sequence"/>
</dbReference>
<evidence type="ECO:0000256" key="5">
    <source>
        <dbReference type="ARBA" id="ARBA00022801"/>
    </source>
</evidence>
<dbReference type="Gene3D" id="3.60.20.40">
    <property type="match status" value="1"/>
</dbReference>
<comment type="catalytic activity">
    <reaction evidence="1 9">
        <text>an S-substituted glutathione + H2O = an S-substituted L-cysteinylglycine + L-glutamate</text>
        <dbReference type="Rhea" id="RHEA:59468"/>
        <dbReference type="ChEBI" id="CHEBI:15377"/>
        <dbReference type="ChEBI" id="CHEBI:29985"/>
        <dbReference type="ChEBI" id="CHEBI:90779"/>
        <dbReference type="ChEBI" id="CHEBI:143103"/>
        <dbReference type="EC" id="3.4.19.13"/>
    </reaction>
</comment>
<protein>
    <recommendedName>
        <fullName evidence="9">Glutathione hydrolase proenzyme</fullName>
        <ecNumber evidence="9">2.3.2.2</ecNumber>
        <ecNumber evidence="9">3.4.19.13</ecNumber>
    </recommendedName>
    <component>
        <recommendedName>
            <fullName evidence="9">Glutathione hydrolase large chain</fullName>
        </recommendedName>
    </component>
    <component>
        <recommendedName>
            <fullName evidence="9">Glutathione hydrolase small chain</fullName>
        </recommendedName>
    </component>
</protein>
<evidence type="ECO:0000256" key="4">
    <source>
        <dbReference type="ARBA" id="ARBA00022679"/>
    </source>
</evidence>
<evidence type="ECO:0000256" key="1">
    <source>
        <dbReference type="ARBA" id="ARBA00001049"/>
    </source>
</evidence>
<comment type="subunit">
    <text evidence="9">This enzyme consists of two polypeptide chains, which are synthesized in precursor form from a single polypeptide.</text>
</comment>
<keyword evidence="6 9" id="KW-0865">Zymogen</keyword>
<keyword evidence="5 9" id="KW-0378">Hydrolase</keyword>
<dbReference type="NCBIfam" id="TIGR00066">
    <property type="entry name" value="g_glut_trans"/>
    <property type="match status" value="1"/>
</dbReference>
<dbReference type="PROSITE" id="PS00462">
    <property type="entry name" value="G_GLU_TRANSPEPTIDASE"/>
    <property type="match status" value="1"/>
</dbReference>
<comment type="PTM">
    <text evidence="9">Cleaved by autocatalysis into a large and a small subunit.</text>
</comment>
<evidence type="ECO:0000256" key="9">
    <source>
        <dbReference type="RuleBase" id="RU368036"/>
    </source>
</evidence>
<sequence length="555" mass="60457">MLMRALIFITVFVFAARGWAGTAALAMPDRWSAEVAQAVLMDGGNAVDAAIAATFMLAVTLPDAGNIGGGGFMTAYMDDEAVFLDFRERAPAKAYRDMFLDEGGNFQQRLSLVGGKASGVPGTVRGMQEAHSRYGTLPWRRLLAPAIGIARDGFAVSETIFELAVEKIAEDAGETNFHRYFGRMQKGEIFKQAELAATLELLAQDPDAFYSGVPARQLVAQMEATGGQISLSDLKTYKAVWREPLRDNWREFEVLSAPPPSSGGFALVQLLKLREFSDQYFSGLWHNEARYVHLMAELEKRVYADRAEYLGDPDYVAVPMDKLLEDDYLRARASSVNPEAISPIETVSAGLESTETTHFSIIDAEGNAVSLTTTLNWDFGSGVVVEGAGFLLNNQMDDFSAKVGVPNKFGVVGNDRNAIVPGKRMLSSMSPTILLRDGEPALVIGTSGGSTIITTVFQVILNMQDFDMPLQEAVDALRFHHQLPQALLIRHDQREVPVATRKGLEKLGYAVEENSWGNLGKVHAISAENGKLTAVSDIRAQGEGRVIEIPESAPN</sequence>
<keyword evidence="7 9" id="KW-0012">Acyltransferase</keyword>
<dbReference type="InterPro" id="IPR043138">
    <property type="entry name" value="GGT_lsub"/>
</dbReference>
<evidence type="ECO:0000256" key="7">
    <source>
        <dbReference type="ARBA" id="ARBA00023315"/>
    </source>
</evidence>
<comment type="similarity">
    <text evidence="3 9">Belongs to the gamma-glutamyltransferase family.</text>
</comment>
<dbReference type="EMBL" id="SHNP01000005">
    <property type="protein sequence ID" value="MCX2974726.1"/>
    <property type="molecule type" value="Genomic_DNA"/>
</dbReference>
<reference evidence="10" key="1">
    <citation type="submission" date="2019-02" db="EMBL/GenBank/DDBJ databases">
        <authorList>
            <person name="Li S.-H."/>
        </authorList>
    </citation>
    <scope>NUCLEOTIDE SEQUENCE</scope>
    <source>
        <strain evidence="10">IMCC8485</strain>
    </source>
</reference>
<name>A0ABT3SXJ1_9GAMM</name>
<dbReference type="EC" id="3.4.19.13" evidence="9"/>
<organism evidence="10 11">
    <name type="scientific">Candidatus Seongchinamella marina</name>
    <dbReference type="NCBI Taxonomy" id="2518990"/>
    <lineage>
        <taxon>Bacteria</taxon>
        <taxon>Pseudomonadati</taxon>
        <taxon>Pseudomonadota</taxon>
        <taxon>Gammaproteobacteria</taxon>
        <taxon>Cellvibrionales</taxon>
        <taxon>Halieaceae</taxon>
        <taxon>Seongchinamella</taxon>
    </lineage>
</organism>
<dbReference type="Pfam" id="PF01019">
    <property type="entry name" value="G_glu_transpept"/>
    <property type="match status" value="1"/>
</dbReference>
<dbReference type="GO" id="GO:0103068">
    <property type="term" value="F:leukotriene C4 gamma-glutamyl transferase activity"/>
    <property type="evidence" value="ECO:0007669"/>
    <property type="project" value="UniProtKB-EC"/>
</dbReference>
<comment type="catalytic activity">
    <reaction evidence="8 9">
        <text>an N-terminal (5-L-glutamyl)-[peptide] + an alpha-amino acid = 5-L-glutamyl amino acid + an N-terminal L-alpha-aminoacyl-[peptide]</text>
        <dbReference type="Rhea" id="RHEA:23904"/>
        <dbReference type="Rhea" id="RHEA-COMP:9780"/>
        <dbReference type="Rhea" id="RHEA-COMP:9795"/>
        <dbReference type="ChEBI" id="CHEBI:77644"/>
        <dbReference type="ChEBI" id="CHEBI:78597"/>
        <dbReference type="ChEBI" id="CHEBI:78599"/>
        <dbReference type="ChEBI" id="CHEBI:78608"/>
        <dbReference type="EC" id="2.3.2.2"/>
    </reaction>
</comment>
<dbReference type="InterPro" id="IPR043137">
    <property type="entry name" value="GGT_ssub_C"/>
</dbReference>
<keyword evidence="11" id="KW-1185">Reference proteome</keyword>
<dbReference type="InterPro" id="IPR000101">
    <property type="entry name" value="GGT_peptidase"/>
</dbReference>
<dbReference type="InterPro" id="IPR051792">
    <property type="entry name" value="GGT_bact"/>
</dbReference>
<dbReference type="InterPro" id="IPR029055">
    <property type="entry name" value="Ntn_hydrolases_N"/>
</dbReference>
<keyword evidence="4 9" id="KW-0808">Transferase</keyword>
<accession>A0ABT3SXJ1</accession>
<evidence type="ECO:0000256" key="3">
    <source>
        <dbReference type="ARBA" id="ARBA00009381"/>
    </source>
</evidence>
<dbReference type="PRINTS" id="PR01210">
    <property type="entry name" value="GGTRANSPTASE"/>
</dbReference>
<gene>
    <name evidence="10" type="primary">ggt</name>
    <name evidence="10" type="ORF">EYC87_14120</name>
</gene>
<evidence type="ECO:0000256" key="2">
    <source>
        <dbReference type="ARBA" id="ARBA00001089"/>
    </source>
</evidence>
<keyword evidence="9" id="KW-0317">Glutathione biosynthesis</keyword>